<protein>
    <recommendedName>
        <fullName evidence="4">Lipoprotein</fullName>
    </recommendedName>
</protein>
<proteinExistence type="predicted"/>
<dbReference type="RefSeq" id="WP_386664234.1">
    <property type="nucleotide sequence ID" value="NZ_JBHLTG010000001.1"/>
</dbReference>
<accession>A0ABV6RHR9</accession>
<keyword evidence="3" id="KW-1185">Reference proteome</keyword>
<evidence type="ECO:0008006" key="4">
    <source>
        <dbReference type="Google" id="ProtNLM"/>
    </source>
</evidence>
<evidence type="ECO:0000256" key="1">
    <source>
        <dbReference type="SAM" id="SignalP"/>
    </source>
</evidence>
<comment type="caution">
    <text evidence="2">The sequence shown here is derived from an EMBL/GenBank/DDBJ whole genome shotgun (WGS) entry which is preliminary data.</text>
</comment>
<dbReference type="PROSITE" id="PS51257">
    <property type="entry name" value="PROKAR_LIPOPROTEIN"/>
    <property type="match status" value="1"/>
</dbReference>
<evidence type="ECO:0000313" key="2">
    <source>
        <dbReference type="EMBL" id="MFC0676537.1"/>
    </source>
</evidence>
<name>A0ABV6RHR9_9GAMM</name>
<gene>
    <name evidence="2" type="ORF">ACFFGH_01560</name>
</gene>
<feature type="signal peptide" evidence="1">
    <location>
        <begin position="1"/>
        <end position="18"/>
    </location>
</feature>
<evidence type="ECO:0000313" key="3">
    <source>
        <dbReference type="Proteomes" id="UP001589896"/>
    </source>
</evidence>
<reference evidence="2 3" key="1">
    <citation type="submission" date="2024-09" db="EMBL/GenBank/DDBJ databases">
        <authorList>
            <person name="Sun Q."/>
            <person name="Mori K."/>
        </authorList>
    </citation>
    <scope>NUCLEOTIDE SEQUENCE [LARGE SCALE GENOMIC DNA]</scope>
    <source>
        <strain evidence="2 3">KCTC 23076</strain>
    </source>
</reference>
<keyword evidence="1" id="KW-0732">Signal</keyword>
<feature type="chain" id="PRO_5047302576" description="Lipoprotein" evidence="1">
    <location>
        <begin position="19"/>
        <end position="136"/>
    </location>
</feature>
<dbReference type="EMBL" id="JBHLTG010000001">
    <property type="protein sequence ID" value="MFC0676537.1"/>
    <property type="molecule type" value="Genomic_DNA"/>
</dbReference>
<sequence>MRNAILATLLAVGLSACASTQKVMLGAARPAISPQQVQVYQAPPRRYEEIARLDSSSAVGFGTQGQTNAAIDRLVREAAALGANGVLLLGVDTVGSPVSLGVGGGSFGRSGGVSVGAGVPTAQRRAAGIAIHVIEP</sequence>
<organism evidence="2 3">
    <name type="scientific">Lysobacter korlensis</name>
    <dbReference type="NCBI Taxonomy" id="553636"/>
    <lineage>
        <taxon>Bacteria</taxon>
        <taxon>Pseudomonadati</taxon>
        <taxon>Pseudomonadota</taxon>
        <taxon>Gammaproteobacteria</taxon>
        <taxon>Lysobacterales</taxon>
        <taxon>Lysobacteraceae</taxon>
        <taxon>Lysobacter</taxon>
    </lineage>
</organism>
<dbReference type="Proteomes" id="UP001589896">
    <property type="component" value="Unassembled WGS sequence"/>
</dbReference>